<dbReference type="Proteomes" id="UP000076152">
    <property type="component" value="Plasmid pIEC338SCOX"/>
</dbReference>
<evidence type="ECO:0000313" key="1">
    <source>
        <dbReference type="EMBL" id="AMX20877.1"/>
    </source>
</evidence>
<gene>
    <name evidence="1" type="ORF">IEC338SC_p3809</name>
</gene>
<dbReference type="AlphaFoldDB" id="A0AB33BPE6"/>
<organism evidence="1 2">
    <name type="scientific">Acinetobacter pittii</name>
    <name type="common">Acinetobacter genomosp. 3</name>
    <dbReference type="NCBI Taxonomy" id="48296"/>
    <lineage>
        <taxon>Bacteria</taxon>
        <taxon>Pseudomonadati</taxon>
        <taxon>Pseudomonadota</taxon>
        <taxon>Gammaproteobacteria</taxon>
        <taxon>Moraxellales</taxon>
        <taxon>Moraxellaceae</taxon>
        <taxon>Acinetobacter</taxon>
        <taxon>Acinetobacter calcoaceticus/baumannii complex</taxon>
    </lineage>
</organism>
<keyword evidence="1" id="KW-0614">Plasmid</keyword>
<name>A0AB33BPE6_ACIPI</name>
<dbReference type="EMBL" id="CP015146">
    <property type="protein sequence ID" value="AMX20877.1"/>
    <property type="molecule type" value="Genomic_DNA"/>
</dbReference>
<geneLocation type="plasmid" evidence="1 2">
    <name>pIEC338SCOX</name>
</geneLocation>
<sequence>MFTDSCKDYIPCKIKSLKITTIYLNESEFQKIFGPILIYNKRNTRYRDSDTNGNTYHRNVMEAEFSFESVINHEPNYFEKREKIIRDRLKESFKSDFIKFEYCYRE</sequence>
<reference evidence="1 2" key="1">
    <citation type="submission" date="2016-04" db="EMBL/GenBank/DDBJ databases">
        <title>Complete genome sequencing of OXA-72 bearing Acinetobacter pittii strain IEC338SC.</title>
        <authorList>
            <person name="Brasiliense D.M."/>
            <person name="Lima K.V."/>
            <person name="Souza C.O."/>
            <person name="Dutra L.G."/>
            <person name="Mamizuka E.M."/>
            <person name="Perez-Chaparro P.J."/>
            <person name="McCulloch J.A."/>
        </authorList>
    </citation>
    <scope>NUCLEOTIDE SEQUENCE [LARGE SCALE GENOMIC DNA]</scope>
    <source>
        <strain evidence="1 2">IEC338SC</strain>
        <plasmid evidence="1 2">pIEC338SCOX</plasmid>
    </source>
</reference>
<protein>
    <submittedName>
        <fullName evidence="1">Uncharacterized protein</fullName>
    </submittedName>
</protein>
<dbReference type="RefSeq" id="WP_063099736.1">
    <property type="nucleotide sequence ID" value="NZ_KY499579.1"/>
</dbReference>
<proteinExistence type="predicted"/>
<accession>A0AB33BPE6</accession>
<evidence type="ECO:0000313" key="2">
    <source>
        <dbReference type="Proteomes" id="UP000076152"/>
    </source>
</evidence>